<organism evidence="13 14">
    <name type="scientific">Candidatus Providencia siddallii</name>
    <dbReference type="NCBI Taxonomy" id="1715285"/>
    <lineage>
        <taxon>Bacteria</taxon>
        <taxon>Pseudomonadati</taxon>
        <taxon>Pseudomonadota</taxon>
        <taxon>Gammaproteobacteria</taxon>
        <taxon>Enterobacterales</taxon>
        <taxon>Morganellaceae</taxon>
        <taxon>Providencia</taxon>
    </lineage>
</organism>
<keyword evidence="6 11" id="KW-0547">Nucleotide-binding</keyword>
<accession>A0ABM9NNX7</accession>
<keyword evidence="9 11" id="KW-0665">Pyrimidine biosynthesis</keyword>
<comment type="function">
    <text evidence="11">Catalyzes the reversible phosphorylation of UMP to UDP.</text>
</comment>
<evidence type="ECO:0000256" key="5">
    <source>
        <dbReference type="ARBA" id="ARBA00022679"/>
    </source>
</evidence>
<keyword evidence="4 11" id="KW-0963">Cytoplasm</keyword>
<keyword evidence="5 11" id="KW-0808">Transferase</keyword>
<comment type="catalytic activity">
    <reaction evidence="10 11">
        <text>UMP + ATP = UDP + ADP</text>
        <dbReference type="Rhea" id="RHEA:24400"/>
        <dbReference type="ChEBI" id="CHEBI:30616"/>
        <dbReference type="ChEBI" id="CHEBI:57865"/>
        <dbReference type="ChEBI" id="CHEBI:58223"/>
        <dbReference type="ChEBI" id="CHEBI:456216"/>
        <dbReference type="EC" id="2.7.4.22"/>
    </reaction>
</comment>
<feature type="binding site" evidence="11">
    <location>
        <begin position="138"/>
        <end position="145"/>
    </location>
    <ligand>
        <name>UMP</name>
        <dbReference type="ChEBI" id="CHEBI:57865"/>
    </ligand>
</feature>
<dbReference type="SUPFAM" id="SSF53633">
    <property type="entry name" value="Carbamate kinase-like"/>
    <property type="match status" value="1"/>
</dbReference>
<feature type="binding site" evidence="11">
    <location>
        <position position="58"/>
    </location>
    <ligand>
        <name>ATP</name>
        <dbReference type="ChEBI" id="CHEBI:30616"/>
    </ligand>
</feature>
<keyword evidence="8 11" id="KW-0067">ATP-binding</keyword>
<comment type="subcellular location">
    <subcellularLocation>
        <location evidence="1 11">Cytoplasm</location>
    </subcellularLocation>
</comment>
<dbReference type="RefSeq" id="WP_341765294.1">
    <property type="nucleotide sequence ID" value="NZ_OZ034688.1"/>
</dbReference>
<sequence>MTNNTKIIYQRILLKLSGEALQGEEGFGIDNKLLKIIALEIKELIKLGIEVGIVIGGGNLFRGSKLAKSGISHVVGDYMGMLATIMNGLAICDTLNHISVNTKLMSAIPLNGICNIFNLKKAISLLQHKNVIIFSGGIGNPFFTTDSAACLRGLEIKADIILKATKVNGVYSSDPNKNNKAFMYKKLSYKEVLKHKLKIMDLTAFTLAQDHNLPILIFNIKKPNALRDIIFGKNIGTLITHN</sequence>
<feature type="domain" description="Aspartate/glutamate/uridylate kinase" evidence="12">
    <location>
        <begin position="11"/>
        <end position="219"/>
    </location>
</feature>
<dbReference type="NCBIfam" id="TIGR02075">
    <property type="entry name" value="pyrH_bact"/>
    <property type="match status" value="1"/>
</dbReference>
<feature type="region of interest" description="Involved in allosteric activation by GTP" evidence="11">
    <location>
        <begin position="23"/>
        <end position="28"/>
    </location>
</feature>
<dbReference type="InterPro" id="IPR011817">
    <property type="entry name" value="Uridylate_kinase"/>
</dbReference>
<evidence type="ECO:0000256" key="10">
    <source>
        <dbReference type="ARBA" id="ARBA00047767"/>
    </source>
</evidence>
<evidence type="ECO:0000259" key="12">
    <source>
        <dbReference type="Pfam" id="PF00696"/>
    </source>
</evidence>
<feature type="binding site" evidence="11">
    <location>
        <position position="62"/>
    </location>
    <ligand>
        <name>ATP</name>
        <dbReference type="ChEBI" id="CHEBI:30616"/>
    </ligand>
</feature>
<dbReference type="Gene3D" id="3.40.1160.10">
    <property type="entry name" value="Acetylglutamate kinase-like"/>
    <property type="match status" value="1"/>
</dbReference>
<evidence type="ECO:0000313" key="14">
    <source>
        <dbReference type="Proteomes" id="UP001497533"/>
    </source>
</evidence>
<protein>
    <recommendedName>
        <fullName evidence="11">Uridylate kinase</fullName>
        <shortName evidence="11">UK</shortName>
        <ecNumber evidence="11">2.7.4.22</ecNumber>
    </recommendedName>
    <alternativeName>
        <fullName evidence="11">Uridine monophosphate kinase</fullName>
        <shortName evidence="11">UMP kinase</shortName>
        <shortName evidence="11">UMPK</shortName>
    </alternativeName>
</protein>
<comment type="activity regulation">
    <text evidence="11">Allosterically activated by GTP. Inhibited by UTP.</text>
</comment>
<dbReference type="EC" id="2.7.4.22" evidence="11"/>
<feature type="binding site" evidence="11">
    <location>
        <position position="171"/>
    </location>
    <ligand>
        <name>ATP</name>
        <dbReference type="ChEBI" id="CHEBI:30616"/>
    </ligand>
</feature>
<name>A0ABM9NNX7_9GAMM</name>
<feature type="binding site" evidence="11">
    <location>
        <position position="57"/>
    </location>
    <ligand>
        <name>UMP</name>
        <dbReference type="ChEBI" id="CHEBI:57865"/>
    </ligand>
</feature>
<reference evidence="13" key="1">
    <citation type="submission" date="2024-04" db="EMBL/GenBank/DDBJ databases">
        <authorList>
            <person name="Manzano-Marin A."/>
            <person name="Manzano-Marin A."/>
            <person name="Alejandro Manzano Marin A."/>
        </authorList>
    </citation>
    <scope>NUCLEOTIDE SEQUENCE [LARGE SCALE GENOMIC DNA]</scope>
    <source>
        <strain evidence="13">TABTEA</strain>
    </source>
</reference>
<dbReference type="InterPro" id="IPR015963">
    <property type="entry name" value="Uridylate_kinase_bac"/>
</dbReference>
<dbReference type="PANTHER" id="PTHR42833">
    <property type="entry name" value="URIDYLATE KINASE"/>
    <property type="match status" value="1"/>
</dbReference>
<feature type="binding site" evidence="11">
    <location>
        <begin position="15"/>
        <end position="18"/>
    </location>
    <ligand>
        <name>ATP</name>
        <dbReference type="ChEBI" id="CHEBI:30616"/>
    </ligand>
</feature>
<feature type="binding site" evidence="11">
    <location>
        <position position="165"/>
    </location>
    <ligand>
        <name>ATP</name>
        <dbReference type="ChEBI" id="CHEBI:30616"/>
    </ligand>
</feature>
<dbReference type="PANTHER" id="PTHR42833:SF4">
    <property type="entry name" value="URIDYLATE KINASE PUMPKIN, CHLOROPLASTIC"/>
    <property type="match status" value="1"/>
</dbReference>
<gene>
    <name evidence="11 13" type="primary">pyrH</name>
    <name evidence="13" type="ORF">PRHACTZTBTEA_253</name>
</gene>
<evidence type="ECO:0000256" key="2">
    <source>
        <dbReference type="ARBA" id="ARBA00004791"/>
    </source>
</evidence>
<feature type="binding site" evidence="11">
    <location>
        <position position="77"/>
    </location>
    <ligand>
        <name>UMP</name>
        <dbReference type="ChEBI" id="CHEBI:57865"/>
    </ligand>
</feature>
<comment type="subunit">
    <text evidence="11">Homohexamer.</text>
</comment>
<evidence type="ECO:0000256" key="4">
    <source>
        <dbReference type="ARBA" id="ARBA00022490"/>
    </source>
</evidence>
<evidence type="ECO:0000313" key="13">
    <source>
        <dbReference type="EMBL" id="CAL1329178.1"/>
    </source>
</evidence>
<keyword evidence="14" id="KW-1185">Reference proteome</keyword>
<feature type="binding site" evidence="11">
    <location>
        <position position="174"/>
    </location>
    <ligand>
        <name>ATP</name>
        <dbReference type="ChEBI" id="CHEBI:30616"/>
    </ligand>
</feature>
<proteinExistence type="inferred from homology"/>
<comment type="caution">
    <text evidence="11">Lacks conserved residue(s) required for the propagation of feature annotation.</text>
</comment>
<dbReference type="InterPro" id="IPR036393">
    <property type="entry name" value="AceGlu_kinase-like_sf"/>
</dbReference>
<dbReference type="GO" id="GO:0033862">
    <property type="term" value="F:UMP kinase activity"/>
    <property type="evidence" value="ECO:0007669"/>
    <property type="project" value="UniProtKB-EC"/>
</dbReference>
<evidence type="ECO:0000256" key="3">
    <source>
        <dbReference type="ARBA" id="ARBA00007614"/>
    </source>
</evidence>
<evidence type="ECO:0000256" key="9">
    <source>
        <dbReference type="ARBA" id="ARBA00022975"/>
    </source>
</evidence>
<dbReference type="Pfam" id="PF00696">
    <property type="entry name" value="AA_kinase"/>
    <property type="match status" value="1"/>
</dbReference>
<keyword evidence="11" id="KW-0021">Allosteric enzyme</keyword>
<comment type="pathway">
    <text evidence="2 11">Pyrimidine metabolism; CTP biosynthesis via de novo pathway; UDP from UMP (UMPK route): step 1/1.</text>
</comment>
<evidence type="ECO:0000256" key="1">
    <source>
        <dbReference type="ARBA" id="ARBA00004496"/>
    </source>
</evidence>
<dbReference type="HAMAP" id="MF_01220_B">
    <property type="entry name" value="PyrH_B"/>
    <property type="match status" value="1"/>
</dbReference>
<comment type="similarity">
    <text evidence="3 11">Belongs to the UMP kinase family.</text>
</comment>
<keyword evidence="7 11" id="KW-0418">Kinase</keyword>
<dbReference type="PIRSF" id="PIRSF005650">
    <property type="entry name" value="Uridylate_kin"/>
    <property type="match status" value="1"/>
</dbReference>
<dbReference type="Proteomes" id="UP001497533">
    <property type="component" value="Chromosome"/>
</dbReference>
<dbReference type="CDD" id="cd04254">
    <property type="entry name" value="AAK_UMPK-PyrH-Ec"/>
    <property type="match status" value="1"/>
</dbReference>
<evidence type="ECO:0000256" key="6">
    <source>
        <dbReference type="ARBA" id="ARBA00022741"/>
    </source>
</evidence>
<evidence type="ECO:0000256" key="8">
    <source>
        <dbReference type="ARBA" id="ARBA00022840"/>
    </source>
</evidence>
<dbReference type="EMBL" id="OZ034688">
    <property type="protein sequence ID" value="CAL1329178.1"/>
    <property type="molecule type" value="Genomic_DNA"/>
</dbReference>
<dbReference type="InterPro" id="IPR001048">
    <property type="entry name" value="Asp/Glu/Uridylate_kinase"/>
</dbReference>
<evidence type="ECO:0000256" key="7">
    <source>
        <dbReference type="ARBA" id="ARBA00022777"/>
    </source>
</evidence>
<evidence type="ECO:0000256" key="11">
    <source>
        <dbReference type="HAMAP-Rule" id="MF_01220"/>
    </source>
</evidence>